<keyword evidence="2" id="KW-0611">Plant defense</keyword>
<dbReference type="PANTHER" id="PTHR33463:SF198">
    <property type="entry name" value="RPP4C3"/>
    <property type="match status" value="1"/>
</dbReference>
<organism evidence="4 5">
    <name type="scientific">Dipteronia dyeriana</name>
    <dbReference type="NCBI Taxonomy" id="168575"/>
    <lineage>
        <taxon>Eukaryota</taxon>
        <taxon>Viridiplantae</taxon>
        <taxon>Streptophyta</taxon>
        <taxon>Embryophyta</taxon>
        <taxon>Tracheophyta</taxon>
        <taxon>Spermatophyta</taxon>
        <taxon>Magnoliopsida</taxon>
        <taxon>eudicotyledons</taxon>
        <taxon>Gunneridae</taxon>
        <taxon>Pentapetalae</taxon>
        <taxon>rosids</taxon>
        <taxon>malvids</taxon>
        <taxon>Sapindales</taxon>
        <taxon>Sapindaceae</taxon>
        <taxon>Hippocastanoideae</taxon>
        <taxon>Acereae</taxon>
        <taxon>Dipteronia</taxon>
    </lineage>
</organism>
<keyword evidence="3" id="KW-0175">Coiled coil</keyword>
<evidence type="ECO:0000256" key="3">
    <source>
        <dbReference type="SAM" id="Coils"/>
    </source>
</evidence>
<dbReference type="Gene3D" id="1.10.8.430">
    <property type="entry name" value="Helical domain of apoptotic protease-activating factors"/>
    <property type="match status" value="1"/>
</dbReference>
<evidence type="ECO:0000313" key="5">
    <source>
        <dbReference type="Proteomes" id="UP001280121"/>
    </source>
</evidence>
<reference evidence="4" key="1">
    <citation type="journal article" date="2023" name="Plant J.">
        <title>Genome sequences and population genomics provide insights into the demographic history, inbreeding, and mutation load of two 'living fossil' tree species of Dipteronia.</title>
        <authorList>
            <person name="Feng Y."/>
            <person name="Comes H.P."/>
            <person name="Chen J."/>
            <person name="Zhu S."/>
            <person name="Lu R."/>
            <person name="Zhang X."/>
            <person name="Li P."/>
            <person name="Qiu J."/>
            <person name="Olsen K.M."/>
            <person name="Qiu Y."/>
        </authorList>
    </citation>
    <scope>NUCLEOTIDE SEQUENCE</scope>
    <source>
        <strain evidence="4">KIB01</strain>
    </source>
</reference>
<dbReference type="InterPro" id="IPR027417">
    <property type="entry name" value="P-loop_NTPase"/>
</dbReference>
<dbReference type="InterPro" id="IPR050905">
    <property type="entry name" value="Plant_NBS-LRR"/>
</dbReference>
<dbReference type="EMBL" id="JANJYI010000008">
    <property type="protein sequence ID" value="KAK2637738.1"/>
    <property type="molecule type" value="Genomic_DNA"/>
</dbReference>
<keyword evidence="5" id="KW-1185">Reference proteome</keyword>
<keyword evidence="1" id="KW-0547">Nucleotide-binding</keyword>
<protein>
    <recommendedName>
        <fullName evidence="6">NB-ARC domain-containing protein</fullName>
    </recommendedName>
</protein>
<dbReference type="Proteomes" id="UP001280121">
    <property type="component" value="Unassembled WGS sequence"/>
</dbReference>
<sequence length="492" mass="56526">MTEIAISVAAKVAEYLVAPIARPFSYLWNHKSNFENLKNEVKKLEVRRDSVQHSVEDARRNGEEIEKHVESWLDNVKNTIDEASELINGDDHHQQQQADMKCFKGFSCINLKKRYQHSQKAARLKAGVAGVREEAGEFEKVSYRTIPEETWIESSNNYEAFEERNNLLTNEMDSQHNFHVEALKEADAWSLFKNIAGTCTDHLDLQQIAFNVVKKCGGVPIAIVTVAKALKNKEIYEWNNALQELRKPSWKNFQGAIAKEVYTSIKLSYNYLESDELKATFLLCSSMGCTYYASIRDLLRYGIGLSLFVGLDTMEAATNRVATLVSKLKSSSLLLDTPDSEWFAMHDVARSIASQNEHVFTVIDDFIPRDWVYENTLENCTRISLHNIIELPDKLVCPKLMFLYIKSKVSFLRIHDQFFLEMPKLQVLHLVEMYLRSLPMSLGRLVNLKTLCLEKCKLRDATIIGVLKKLEILSFRDSRIVKLPEEMRQLIS</sequence>
<dbReference type="GO" id="GO:0005524">
    <property type="term" value="F:ATP binding"/>
    <property type="evidence" value="ECO:0007669"/>
    <property type="project" value="UniProtKB-KW"/>
</dbReference>
<evidence type="ECO:0000313" key="4">
    <source>
        <dbReference type="EMBL" id="KAK2637738.1"/>
    </source>
</evidence>
<accession>A0AAD9TKY5</accession>
<name>A0AAD9TKY5_9ROSI</name>
<dbReference type="GO" id="GO:0043531">
    <property type="term" value="F:ADP binding"/>
    <property type="evidence" value="ECO:0007669"/>
    <property type="project" value="InterPro"/>
</dbReference>
<comment type="caution">
    <text evidence="4">The sequence shown here is derived from an EMBL/GenBank/DDBJ whole genome shotgun (WGS) entry which is preliminary data.</text>
</comment>
<dbReference type="InterPro" id="IPR042197">
    <property type="entry name" value="Apaf_helical"/>
</dbReference>
<dbReference type="Gene3D" id="3.80.10.10">
    <property type="entry name" value="Ribonuclease Inhibitor"/>
    <property type="match status" value="1"/>
</dbReference>
<dbReference type="InterPro" id="IPR032675">
    <property type="entry name" value="LRR_dom_sf"/>
</dbReference>
<feature type="coiled-coil region" evidence="3">
    <location>
        <begin position="27"/>
        <end position="61"/>
    </location>
</feature>
<evidence type="ECO:0000256" key="1">
    <source>
        <dbReference type="ARBA" id="ARBA00022741"/>
    </source>
</evidence>
<dbReference type="SUPFAM" id="SSF52058">
    <property type="entry name" value="L domain-like"/>
    <property type="match status" value="1"/>
</dbReference>
<proteinExistence type="predicted"/>
<evidence type="ECO:0008006" key="6">
    <source>
        <dbReference type="Google" id="ProtNLM"/>
    </source>
</evidence>
<dbReference type="SUPFAM" id="SSF52540">
    <property type="entry name" value="P-loop containing nucleoside triphosphate hydrolases"/>
    <property type="match status" value="1"/>
</dbReference>
<evidence type="ECO:0000256" key="2">
    <source>
        <dbReference type="ARBA" id="ARBA00022821"/>
    </source>
</evidence>
<gene>
    <name evidence="4" type="ORF">Ddye_025533</name>
</gene>
<dbReference type="GO" id="GO:0006952">
    <property type="term" value="P:defense response"/>
    <property type="evidence" value="ECO:0007669"/>
    <property type="project" value="UniProtKB-KW"/>
</dbReference>
<dbReference type="PANTHER" id="PTHR33463">
    <property type="entry name" value="NB-ARC DOMAIN-CONTAINING PROTEIN-RELATED"/>
    <property type="match status" value="1"/>
</dbReference>
<dbReference type="AlphaFoldDB" id="A0AAD9TKY5"/>